<evidence type="ECO:0000313" key="4">
    <source>
        <dbReference type="EMBL" id="GFE79269.1"/>
    </source>
</evidence>
<dbReference type="AlphaFoldDB" id="A0A829Y7N3"/>
<dbReference type="GO" id="GO:0004803">
    <property type="term" value="F:transposase activity"/>
    <property type="evidence" value="ECO:0007669"/>
    <property type="project" value="InterPro"/>
</dbReference>
<accession>A0A829Y7N3</accession>
<keyword evidence="5" id="KW-1185">Reference proteome</keyword>
<name>A0A829Y7N3_9GAMM</name>
<proteinExistence type="predicted"/>
<feature type="domain" description="Transposase InsH N-terminal" evidence="3">
    <location>
        <begin position="19"/>
        <end position="112"/>
    </location>
</feature>
<dbReference type="Proteomes" id="UP000445000">
    <property type="component" value="Unassembled WGS sequence"/>
</dbReference>
<reference evidence="5" key="1">
    <citation type="submission" date="2020-01" db="EMBL/GenBank/DDBJ databases">
        <title>'Steroidobacter agaridevorans' sp. nov., agar-degrading bacteria isolated from rhizosphere soils.</title>
        <authorList>
            <person name="Ikenaga M."/>
            <person name="Kataoka M."/>
            <person name="Murouchi A."/>
            <person name="Katsuragi S."/>
            <person name="Sakai M."/>
        </authorList>
    </citation>
    <scope>NUCLEOTIDE SEQUENCE [LARGE SCALE GENOMIC DNA]</scope>
    <source>
        <strain evidence="5">YU21-B</strain>
    </source>
</reference>
<evidence type="ECO:0000256" key="1">
    <source>
        <dbReference type="SAM" id="Coils"/>
    </source>
</evidence>
<keyword evidence="1" id="KW-0175">Coiled coil</keyword>
<dbReference type="GO" id="GO:0003677">
    <property type="term" value="F:DNA binding"/>
    <property type="evidence" value="ECO:0007669"/>
    <property type="project" value="InterPro"/>
</dbReference>
<dbReference type="Pfam" id="PF01609">
    <property type="entry name" value="DDE_Tnp_1"/>
    <property type="match status" value="1"/>
</dbReference>
<dbReference type="GO" id="GO:0006313">
    <property type="term" value="P:DNA transposition"/>
    <property type="evidence" value="ECO:0007669"/>
    <property type="project" value="InterPro"/>
</dbReference>
<feature type="coiled-coil region" evidence="1">
    <location>
        <begin position="166"/>
        <end position="222"/>
    </location>
</feature>
<evidence type="ECO:0000259" key="2">
    <source>
        <dbReference type="Pfam" id="PF01609"/>
    </source>
</evidence>
<evidence type="ECO:0000313" key="5">
    <source>
        <dbReference type="Proteomes" id="UP000445000"/>
    </source>
</evidence>
<dbReference type="EMBL" id="BLJN01000001">
    <property type="protein sequence ID" value="GFE79269.1"/>
    <property type="molecule type" value="Genomic_DNA"/>
</dbReference>
<dbReference type="NCBIfam" id="NF033551">
    <property type="entry name" value="transpos_IS1182"/>
    <property type="match status" value="1"/>
</dbReference>
<organism evidence="4 5">
    <name type="scientific">Steroidobacter agaridevorans</name>
    <dbReference type="NCBI Taxonomy" id="2695856"/>
    <lineage>
        <taxon>Bacteria</taxon>
        <taxon>Pseudomonadati</taxon>
        <taxon>Pseudomonadota</taxon>
        <taxon>Gammaproteobacteria</taxon>
        <taxon>Steroidobacterales</taxon>
        <taxon>Steroidobacteraceae</taxon>
        <taxon>Steroidobacter</taxon>
    </lineage>
</organism>
<dbReference type="Pfam" id="PF05598">
    <property type="entry name" value="DUF772"/>
    <property type="match status" value="1"/>
</dbReference>
<feature type="domain" description="Transposase IS4-like" evidence="2">
    <location>
        <begin position="234"/>
        <end position="460"/>
    </location>
</feature>
<dbReference type="InterPro" id="IPR008490">
    <property type="entry name" value="Transposase_InsH_N"/>
</dbReference>
<dbReference type="InterPro" id="IPR047629">
    <property type="entry name" value="IS1182_transpos"/>
</dbReference>
<dbReference type="InterPro" id="IPR002559">
    <property type="entry name" value="Transposase_11"/>
</dbReference>
<evidence type="ECO:0000259" key="3">
    <source>
        <dbReference type="Pfam" id="PF05598"/>
    </source>
</evidence>
<protein>
    <submittedName>
        <fullName evidence="4">DDE transposase</fullName>
    </submittedName>
</protein>
<dbReference type="PANTHER" id="PTHR33408">
    <property type="entry name" value="TRANSPOSASE"/>
    <property type="match status" value="1"/>
</dbReference>
<gene>
    <name evidence="4" type="ORF">GCM10011487_12690</name>
</gene>
<dbReference type="RefSeq" id="WP_161810959.1">
    <property type="nucleotide sequence ID" value="NZ_BLJN01000001.1"/>
</dbReference>
<sequence>MNRFIDEAYRSQGTLLPETIDEYVSEENPVRVIDAFVGELDLASLGFERVEAKTTGRPGYHPATMLKIYIYGYLNRIQSSRRLEQEARRNLELMWLVGRLAPDFKTLADFRAQNTAAIKNVCREFVVLCRRWQLFTEATVAIDGSKFKAVNHRDRNFTSGKMATRMALIEQSITEYLEQLDRMDRRETPSSPRQVARLKERIATLKDEMSRLEGLKTEMEAAPDGQVSLTDPDARSMASQGKGTGIVGYNVQSAVDTQHHLIVTHEVTNVGSDRHQLKHMSESARKALATAELTVLADRGYYSGEEIKACHDAGIAPLVPKVLTSNSKAEGRYDKSDFAYEPHRDAFRCPAGEYAIRRFTSVEKGMAINKYWSSACPSCALKAKCTTATYRRIGRWEHEHVLDQMQGRLDANPQAMQVRRSTVEHPFGTIKAWMGATHFLCRGLAKVSAEMSLHVLAYNLKRVMKIMGTRQLIAALRA</sequence>
<comment type="caution">
    <text evidence="4">The sequence shown here is derived from an EMBL/GenBank/DDBJ whole genome shotgun (WGS) entry which is preliminary data.</text>
</comment>
<dbReference type="PANTHER" id="PTHR33408:SF2">
    <property type="entry name" value="TRANSPOSASE DDE DOMAIN-CONTAINING PROTEIN"/>
    <property type="match status" value="1"/>
</dbReference>